<dbReference type="AlphaFoldDB" id="A0A6A6P2H3"/>
<evidence type="ECO:0000313" key="3">
    <source>
        <dbReference type="EMBL" id="KAF2458024.1"/>
    </source>
</evidence>
<sequence>MKTAYIALFFATVMALPRPQDTEVPAGLVDAVVDDVLAAVGDVVSAVPDVNADVEVENPVAAEVDLDVDPANADVDLDVDAPIIPTLGDDEDEDDDEVASTPSVPESLPTPTPEVTAP</sequence>
<feature type="compositionally biased region" description="Acidic residues" evidence="1">
    <location>
        <begin position="88"/>
        <end position="98"/>
    </location>
</feature>
<evidence type="ECO:0000313" key="4">
    <source>
        <dbReference type="Proteomes" id="UP000799766"/>
    </source>
</evidence>
<name>A0A6A6P2H3_9PEZI</name>
<keyword evidence="4" id="KW-1185">Reference proteome</keyword>
<reference evidence="3" key="1">
    <citation type="journal article" date="2020" name="Stud. Mycol.">
        <title>101 Dothideomycetes genomes: a test case for predicting lifestyles and emergence of pathogens.</title>
        <authorList>
            <person name="Haridas S."/>
            <person name="Albert R."/>
            <person name="Binder M."/>
            <person name="Bloem J."/>
            <person name="Labutti K."/>
            <person name="Salamov A."/>
            <person name="Andreopoulos B."/>
            <person name="Baker S."/>
            <person name="Barry K."/>
            <person name="Bills G."/>
            <person name="Bluhm B."/>
            <person name="Cannon C."/>
            <person name="Castanera R."/>
            <person name="Culley D."/>
            <person name="Daum C."/>
            <person name="Ezra D."/>
            <person name="Gonzalez J."/>
            <person name="Henrissat B."/>
            <person name="Kuo A."/>
            <person name="Liang C."/>
            <person name="Lipzen A."/>
            <person name="Lutzoni F."/>
            <person name="Magnuson J."/>
            <person name="Mondo S."/>
            <person name="Nolan M."/>
            <person name="Ohm R."/>
            <person name="Pangilinan J."/>
            <person name="Park H.-J."/>
            <person name="Ramirez L."/>
            <person name="Alfaro M."/>
            <person name="Sun H."/>
            <person name="Tritt A."/>
            <person name="Yoshinaga Y."/>
            <person name="Zwiers L.-H."/>
            <person name="Turgeon B."/>
            <person name="Goodwin S."/>
            <person name="Spatafora J."/>
            <person name="Crous P."/>
            <person name="Grigoriev I."/>
        </authorList>
    </citation>
    <scope>NUCLEOTIDE SEQUENCE</scope>
    <source>
        <strain evidence="3">ATCC 16933</strain>
    </source>
</reference>
<evidence type="ECO:0000256" key="2">
    <source>
        <dbReference type="SAM" id="SignalP"/>
    </source>
</evidence>
<dbReference type="EMBL" id="MU001679">
    <property type="protein sequence ID" value="KAF2458024.1"/>
    <property type="molecule type" value="Genomic_DNA"/>
</dbReference>
<evidence type="ECO:0000256" key="1">
    <source>
        <dbReference type="SAM" id="MobiDB-lite"/>
    </source>
</evidence>
<feature type="region of interest" description="Disordered" evidence="1">
    <location>
        <begin position="67"/>
        <end position="118"/>
    </location>
</feature>
<feature type="signal peptide" evidence="2">
    <location>
        <begin position="1"/>
        <end position="15"/>
    </location>
</feature>
<accession>A0A6A6P2H3</accession>
<dbReference type="Proteomes" id="UP000799766">
    <property type="component" value="Unassembled WGS sequence"/>
</dbReference>
<gene>
    <name evidence="3" type="ORF">BDY21DRAFT_363600</name>
</gene>
<protein>
    <submittedName>
        <fullName evidence="3">Uncharacterized protein</fullName>
    </submittedName>
</protein>
<keyword evidence="2" id="KW-0732">Signal</keyword>
<organism evidence="3 4">
    <name type="scientific">Lineolata rhizophorae</name>
    <dbReference type="NCBI Taxonomy" id="578093"/>
    <lineage>
        <taxon>Eukaryota</taxon>
        <taxon>Fungi</taxon>
        <taxon>Dikarya</taxon>
        <taxon>Ascomycota</taxon>
        <taxon>Pezizomycotina</taxon>
        <taxon>Dothideomycetes</taxon>
        <taxon>Dothideomycetes incertae sedis</taxon>
        <taxon>Lineolatales</taxon>
        <taxon>Lineolataceae</taxon>
        <taxon>Lineolata</taxon>
    </lineage>
</organism>
<feature type="chain" id="PRO_5025682444" evidence="2">
    <location>
        <begin position="16"/>
        <end position="118"/>
    </location>
</feature>
<proteinExistence type="predicted"/>